<dbReference type="GO" id="GO:0000070">
    <property type="term" value="P:mitotic sister chromatid segregation"/>
    <property type="evidence" value="ECO:0007669"/>
    <property type="project" value="TreeGrafter"/>
</dbReference>
<organism evidence="7 8">
    <name type="scientific">Dendryphion nanum</name>
    <dbReference type="NCBI Taxonomy" id="256645"/>
    <lineage>
        <taxon>Eukaryota</taxon>
        <taxon>Fungi</taxon>
        <taxon>Dikarya</taxon>
        <taxon>Ascomycota</taxon>
        <taxon>Pezizomycotina</taxon>
        <taxon>Dothideomycetes</taxon>
        <taxon>Pleosporomycetidae</taxon>
        <taxon>Pleosporales</taxon>
        <taxon>Torulaceae</taxon>
        <taxon>Dendryphion</taxon>
    </lineage>
</organism>
<dbReference type="Proteomes" id="UP000700596">
    <property type="component" value="Unassembled WGS sequence"/>
</dbReference>
<comment type="subcellular location">
    <subcellularLocation>
        <location evidence="2">Chromosome</location>
        <location evidence="2">Centromere</location>
    </subcellularLocation>
    <subcellularLocation>
        <location evidence="1">Nucleus</location>
    </subcellularLocation>
</comment>
<evidence type="ECO:0000256" key="1">
    <source>
        <dbReference type="ARBA" id="ARBA00004123"/>
    </source>
</evidence>
<dbReference type="PANTHER" id="PTHR48208">
    <property type="entry name" value="CENTROMERE PROTEIN I"/>
    <property type="match status" value="1"/>
</dbReference>
<sequence length="708" mass="78513">MPSVTDNGEESPVNINHAVDSLERASKLRANQRSVKVSGIVNSICSHAFNQGLGTDPLRALVRIISKKTELDQTSVTTLAKNLYPAQRVPSDVVVTAVGALGQGKGKPSPASQNSLVRWLLVVHEIIEDPKTLPRLYGVLFSMLDMLSIRTSLCYLLCLITRRRNVKPFRIQQLLELSKSTGNEPALQGLLRVYKDYYPDIILGSAPISRQSFPPGPDPEWQTRLRAIVDASSELDSTDLDHPSGFRVLRKGPNRSKVSAIPEVHTYGANRATVTLEEIDNVGEFIEKLERIEPPGQLISVLNDPLLQKYVALRSSQTTSDRIDLWLSAYLEEEYDAAKRGSPGSSTLLELLQGLCRQTQYTKSLLPVVDTFLKAYVPLWDGTTATDEILGLLSYIPLQSFKDAYTSYLSPVERALAENNPRAYEKAMMLYTDILSHWINRIVTATDATTQRTGQDALPSLVEHVSTLSTSLLLSQPTASNTPLIHSILSFWEIMSDSFRPNLIPILLPPSQLVYLLSQTSSLTTFSRIFGIYSNYKIAFEKHPRPISNYYTFDIATSFNKCIRDLFNLAWGGRALVIEEGKAAGCLCHPSIRDALQSHLSTIDREYAIGQVFGISHSPVLAPLAAVAWQALEQSEVEKQGYDADSVNWHSGPVTSRSLDVLKVSSGVDIKWDDYRLHILTWLAERGCEGVKQLIVTTHVRLKGAGGR</sequence>
<keyword evidence="5" id="KW-0539">Nucleus</keyword>
<dbReference type="PANTHER" id="PTHR48208:SF2">
    <property type="entry name" value="CENTROMERE PROTEIN I"/>
    <property type="match status" value="1"/>
</dbReference>
<dbReference type="OrthoDB" id="6347512at2759"/>
<keyword evidence="4" id="KW-0158">Chromosome</keyword>
<comment type="similarity">
    <text evidence="3">Belongs to the CENP-I/CTF3 family.</text>
</comment>
<dbReference type="GO" id="GO:0005634">
    <property type="term" value="C:nucleus"/>
    <property type="evidence" value="ECO:0007669"/>
    <property type="project" value="UniProtKB-SubCell"/>
</dbReference>
<accession>A0A9P9IF50</accession>
<dbReference type="GO" id="GO:0000939">
    <property type="term" value="C:inner kinetochore"/>
    <property type="evidence" value="ECO:0007669"/>
    <property type="project" value="TreeGrafter"/>
</dbReference>
<name>A0A9P9IF50_9PLEO</name>
<dbReference type="EMBL" id="JAGMWT010000013">
    <property type="protein sequence ID" value="KAH7117647.1"/>
    <property type="molecule type" value="Genomic_DNA"/>
</dbReference>
<gene>
    <name evidence="7" type="ORF">B0J11DRAFT_89223</name>
</gene>
<reference evidence="7" key="1">
    <citation type="journal article" date="2021" name="Nat. Commun.">
        <title>Genetic determinants of endophytism in the Arabidopsis root mycobiome.</title>
        <authorList>
            <person name="Mesny F."/>
            <person name="Miyauchi S."/>
            <person name="Thiergart T."/>
            <person name="Pickel B."/>
            <person name="Atanasova L."/>
            <person name="Karlsson M."/>
            <person name="Huettel B."/>
            <person name="Barry K.W."/>
            <person name="Haridas S."/>
            <person name="Chen C."/>
            <person name="Bauer D."/>
            <person name="Andreopoulos W."/>
            <person name="Pangilinan J."/>
            <person name="LaButti K."/>
            <person name="Riley R."/>
            <person name="Lipzen A."/>
            <person name="Clum A."/>
            <person name="Drula E."/>
            <person name="Henrissat B."/>
            <person name="Kohler A."/>
            <person name="Grigoriev I.V."/>
            <person name="Martin F.M."/>
            <person name="Hacquard S."/>
        </authorList>
    </citation>
    <scope>NUCLEOTIDE SEQUENCE</scope>
    <source>
        <strain evidence="7">MPI-CAGE-CH-0243</strain>
    </source>
</reference>
<evidence type="ECO:0000256" key="4">
    <source>
        <dbReference type="ARBA" id="ARBA00022454"/>
    </source>
</evidence>
<protein>
    <submittedName>
        <fullName evidence="7">Mis6-domain-containing protein</fullName>
    </submittedName>
</protein>
<dbReference type="GO" id="GO:0034080">
    <property type="term" value="P:CENP-A containing chromatin assembly"/>
    <property type="evidence" value="ECO:0007669"/>
    <property type="project" value="TreeGrafter"/>
</dbReference>
<evidence type="ECO:0000256" key="6">
    <source>
        <dbReference type="ARBA" id="ARBA00023328"/>
    </source>
</evidence>
<dbReference type="AlphaFoldDB" id="A0A9P9IF50"/>
<keyword evidence="6" id="KW-0137">Centromere</keyword>
<comment type="caution">
    <text evidence="7">The sequence shown here is derived from an EMBL/GenBank/DDBJ whole genome shotgun (WGS) entry which is preliminary data.</text>
</comment>
<evidence type="ECO:0000313" key="8">
    <source>
        <dbReference type="Proteomes" id="UP000700596"/>
    </source>
</evidence>
<proteinExistence type="inferred from homology"/>
<evidence type="ECO:0000256" key="2">
    <source>
        <dbReference type="ARBA" id="ARBA00004584"/>
    </source>
</evidence>
<dbReference type="Pfam" id="PF07778">
    <property type="entry name" value="CENP-I"/>
    <property type="match status" value="2"/>
</dbReference>
<dbReference type="CDD" id="cd22647">
    <property type="entry name" value="CTF3_NTD_HEAT"/>
    <property type="match status" value="1"/>
</dbReference>
<evidence type="ECO:0000313" key="7">
    <source>
        <dbReference type="EMBL" id="KAH7117647.1"/>
    </source>
</evidence>
<evidence type="ECO:0000256" key="3">
    <source>
        <dbReference type="ARBA" id="ARBA00005470"/>
    </source>
</evidence>
<evidence type="ECO:0000256" key="5">
    <source>
        <dbReference type="ARBA" id="ARBA00023242"/>
    </source>
</evidence>
<keyword evidence="8" id="KW-1185">Reference proteome</keyword>
<dbReference type="InterPro" id="IPR012485">
    <property type="entry name" value="CENP-I"/>
</dbReference>